<feature type="compositionally biased region" description="Polar residues" evidence="1">
    <location>
        <begin position="267"/>
        <end position="282"/>
    </location>
</feature>
<feature type="compositionally biased region" description="Polar residues" evidence="1">
    <location>
        <begin position="495"/>
        <end position="511"/>
    </location>
</feature>
<feature type="region of interest" description="Disordered" evidence="1">
    <location>
        <begin position="1476"/>
        <end position="1502"/>
    </location>
</feature>
<feature type="compositionally biased region" description="Polar residues" evidence="1">
    <location>
        <begin position="2160"/>
        <end position="2172"/>
    </location>
</feature>
<accession>G7YA42</accession>
<dbReference type="EMBL" id="DF142988">
    <property type="protein sequence ID" value="GAA49826.1"/>
    <property type="molecule type" value="Genomic_DNA"/>
</dbReference>
<feature type="region of interest" description="Disordered" evidence="1">
    <location>
        <begin position="207"/>
        <end position="355"/>
    </location>
</feature>
<feature type="compositionally biased region" description="Basic and acidic residues" evidence="1">
    <location>
        <begin position="1410"/>
        <end position="1420"/>
    </location>
</feature>
<name>G7YA42_CLOSI</name>
<feature type="region of interest" description="Disordered" evidence="1">
    <location>
        <begin position="1398"/>
        <end position="1423"/>
    </location>
</feature>
<sequence>MPRAVGGPSSYSRVKPNSGICCLNRNSAIQCTKEHLMTSNVYHSLHENSPERKALRVWQQSCTEYESMLSSDISCYKSVENIHGLLGNTEYSDEDIHVSCEATGSRNKVNMENVTRSSLHKALGDDKIPEVYWQALEDAVKSKTKRTSSKISAEPKSNSVPSRMPWRYKHANASEPFGKLATCSPPGLCKKAGPLGEELYRSISATLSTQETRTRELHSPLSPLGSLTPPFCTSNTKSDNSSDKLPHSKNMDKSGGTDEGLPKGNMSRLSPSNRDNLTQDVRQSPKFANPTRITRTLPAVVVRSTTPSSYGGRLAKTKDNQTQTDPVAPKLETNRPRQTARSPIVSGDQSIGSTARCFTPSTVEDMKVNPEGQKHEKFVDYSNLSCGESVSPMSVSRASILGLPSPMGRWDDEPSPIWENLKTADTCLPLSSPKRSALSPVRAQDISHPLENEQSGKCTCMAEMLSLPGMHSFKRPYVKKPGGTMKGMTKRSRSTLRINSETSVLTRNTSAPPDITKDPPKGDPFQSAPKSKHPNKMHPSQKPPSPSSDRHTCGMQDTRGTGACYLTCSVPVLHNPVLPPSYPLFALAYPAMPYLTSNTRPCYRCQNLSAPQMDFYRYASQGLPSSWFDSQIHRNSEEADSKSAYLSKSDRFSLSNSSKTSRIHRKRERAEQETQDMIKLPTSRNRHRNTVSEVESANPRDIGTISSVLESCQYNLGCIILQRWFGPTHYGQKFEEGALLESNHPSKYEFLVNLEQGANSFKSNSMTSKMISLADLLPIEYHLMAEKCIGERQLPAEQSDSGHRFETMNRQMSSVIVWTLRLLKNFCAPFFKKSLPNHHRKADIDYPKLHSDEQINCNSNDNSDGELSQQGATGHYNLINSTTATKGQSVHSPQSLSLGRRGMQDTDKIFVSTCIVIGPDAVVNTRVGNSFASVAPEPDEFRFPSVPQGCTEALRNTTCQTLNPCSAIRIMRHPSTRKSCEVQMQRHCCFCCHCDLMNLQTFDPVEHSPRIRGLTEEHDQNRVENLRMADTGEKGSAVAAPSHLWGKSELDNREQADYLESKTNRKQEPEGLRSNEFKHHNPFVGKIPSEQLHESIRKTWNTAERSPMSLDSSSLKKGTSRGNQPCIYKVIPYAGSSEFESLTQVEAKFGSDSTAEAKANETKSARTENSTVVEEVFVEVDDEVSVTEVTGPIIQKDLVTRTEKSRNSPLNITKGLDWRDKVPSVEVETDRPHITNERSVLTGMEAISANVLDEHCLPVTAIMLNENRIRVKLQPSCRATEQKFMEPYKKETLLQTDIFEAGGHSLSQDEYSIIKSNDKSPVLLPIQQQERHMLESSADVSEQPVTLANKMTSRTSGYPPDTTRREEGSSASCDFKSNDVLKDAALSLRIVVASSQSQEARTLCPNTENGHSRSTHERCSDPSVSATSISVTYPSVFQTRGTDRANHIKLNNGQELKQVVLFRAADSTPQLFRISLNSGRSRSSEAKDNAVEDEGHSRTEEDKEYHVGRLHFTKSSTNECAPNGRDLCTTSIVTTDKDASSRALNEIAPSSGSLQKVSEYPSTGLVLSANTTKLGITHTEPTILNVYIYNRQQPHQNTTTMDQSKPQEAQSQMIIDVPLHVGISCDEKPQSQRYSALEFALSDAWPGIDWHQTPNPQDVTNGEFIVTGMKVSEAPMYRRLSKESLVGIPERSLLETLALSSPVDPPMMYDEVINDRVLPTQKTYSTLEFAVSETRAGLMFVSHQELHPQYSAKASLPTTEWLRVRRLSEASLHERMSKESLESIPEQPLIKQLGSSSLTTMRVDITHDGMLAPQRKHYALEQALSKAWAGITSHSYHPYEDTQEALSLTRGKLPEDNLSDTFTHHPLSKDSLAEIPEHPLHKLPDSPAPVSSSTHGLYKYGDKMAEDERAGTDLATVHGSSQQSEFKPVQQPRLWVVDHGFAQDEDEATKIKARSDKEPVKESDVGAASAVSDQWDEPIRSCYCRQLTCTACGCQFHRRKCGCLRRSRLHCRFGDQVLVELGSAMATIAGEFNAQVERFARVDEFAIRNNKLDEVDAVVLPGISLTLRNHGAIFNTQPSKTDIGVPFLIARYSQIHALIQTAFSIGKLKERTTKCLVWKHACKDQQPEKGQTMLNALQGAVSGSTIKTGSGMRVNRKNVHSTPCTTHKSVASAQRAHNGKQTQVTDLDLWKSPSNNSLGGLKKGDLSIRNDHRFVDQKVDITIDCTQG</sequence>
<feature type="compositionally biased region" description="Basic and acidic residues" evidence="1">
    <location>
        <begin position="1482"/>
        <end position="1502"/>
    </location>
</feature>
<organism evidence="2 3">
    <name type="scientific">Clonorchis sinensis</name>
    <name type="common">Chinese liver fluke</name>
    <dbReference type="NCBI Taxonomy" id="79923"/>
    <lineage>
        <taxon>Eukaryota</taxon>
        <taxon>Metazoa</taxon>
        <taxon>Spiralia</taxon>
        <taxon>Lophotrochozoa</taxon>
        <taxon>Platyhelminthes</taxon>
        <taxon>Trematoda</taxon>
        <taxon>Digenea</taxon>
        <taxon>Opisthorchiida</taxon>
        <taxon>Opisthorchiata</taxon>
        <taxon>Opisthorchiidae</taxon>
        <taxon>Clonorchis</taxon>
    </lineage>
</organism>
<feature type="region of interest" description="Disordered" evidence="1">
    <location>
        <begin position="475"/>
        <end position="555"/>
    </location>
</feature>
<feature type="region of interest" description="Disordered" evidence="1">
    <location>
        <begin position="144"/>
        <end position="164"/>
    </location>
</feature>
<feature type="region of interest" description="Disordered" evidence="1">
    <location>
        <begin position="2147"/>
        <end position="2184"/>
    </location>
</feature>
<dbReference type="Proteomes" id="UP000008909">
    <property type="component" value="Unassembled WGS sequence"/>
</dbReference>
<proteinExistence type="predicted"/>
<feature type="compositionally biased region" description="Basic and acidic residues" evidence="1">
    <location>
        <begin position="240"/>
        <end position="256"/>
    </location>
</feature>
<reference evidence="2" key="1">
    <citation type="journal article" date="2011" name="Genome Biol.">
        <title>The draft genome of the carcinogenic human liver fluke Clonorchis sinensis.</title>
        <authorList>
            <person name="Wang X."/>
            <person name="Chen W."/>
            <person name="Huang Y."/>
            <person name="Sun J."/>
            <person name="Men J."/>
            <person name="Liu H."/>
            <person name="Luo F."/>
            <person name="Guo L."/>
            <person name="Lv X."/>
            <person name="Deng C."/>
            <person name="Zhou C."/>
            <person name="Fan Y."/>
            <person name="Li X."/>
            <person name="Huang L."/>
            <person name="Hu Y."/>
            <person name="Liang C."/>
            <person name="Hu X."/>
            <person name="Xu J."/>
            <person name="Yu X."/>
        </authorList>
    </citation>
    <scope>NUCLEOTIDE SEQUENCE [LARGE SCALE GENOMIC DNA]</scope>
    <source>
        <strain evidence="2">Henan</strain>
    </source>
</reference>
<feature type="compositionally biased region" description="Polar residues" evidence="1">
    <location>
        <begin position="336"/>
        <end position="353"/>
    </location>
</feature>
<evidence type="ECO:0000313" key="2">
    <source>
        <dbReference type="EMBL" id="GAA49826.1"/>
    </source>
</evidence>
<feature type="compositionally biased region" description="Basic and acidic residues" evidence="1">
    <location>
        <begin position="1046"/>
        <end position="1079"/>
    </location>
</feature>
<feature type="region of interest" description="Disordered" evidence="1">
    <location>
        <begin position="1030"/>
        <end position="1083"/>
    </location>
</feature>
<feature type="compositionally biased region" description="Low complexity" evidence="1">
    <location>
        <begin position="219"/>
        <end position="230"/>
    </location>
</feature>
<evidence type="ECO:0000313" key="3">
    <source>
        <dbReference type="Proteomes" id="UP000008909"/>
    </source>
</evidence>
<keyword evidence="3" id="KW-1185">Reference proteome</keyword>
<feature type="compositionally biased region" description="Polar residues" evidence="1">
    <location>
        <begin position="1338"/>
        <end position="1356"/>
    </location>
</feature>
<protein>
    <submittedName>
        <fullName evidence="2">Uncharacterized protein</fullName>
    </submittedName>
</protein>
<feature type="compositionally biased region" description="Polar residues" evidence="1">
    <location>
        <begin position="1398"/>
        <end position="1409"/>
    </location>
</feature>
<evidence type="ECO:0000256" key="1">
    <source>
        <dbReference type="SAM" id="MobiDB-lite"/>
    </source>
</evidence>
<feature type="region of interest" description="Disordered" evidence="1">
    <location>
        <begin position="1333"/>
        <end position="1372"/>
    </location>
</feature>
<reference key="2">
    <citation type="submission" date="2011-10" db="EMBL/GenBank/DDBJ databases">
        <title>The genome and transcriptome sequence of Clonorchis sinensis provide insights into the carcinogenic liver fluke.</title>
        <authorList>
            <person name="Wang X."/>
            <person name="Huang Y."/>
            <person name="Chen W."/>
            <person name="Liu H."/>
            <person name="Guo L."/>
            <person name="Chen Y."/>
            <person name="Luo F."/>
            <person name="Zhou W."/>
            <person name="Sun J."/>
            <person name="Mao Q."/>
            <person name="Liang P."/>
            <person name="Zhou C."/>
            <person name="Tian Y."/>
            <person name="Men J."/>
            <person name="Lv X."/>
            <person name="Huang L."/>
            <person name="Zhou J."/>
            <person name="Hu Y."/>
            <person name="Li R."/>
            <person name="Zhang F."/>
            <person name="Lei H."/>
            <person name="Li X."/>
            <person name="Hu X."/>
            <person name="Liang C."/>
            <person name="Xu J."/>
            <person name="Wu Z."/>
            <person name="Yu X."/>
        </authorList>
    </citation>
    <scope>NUCLEOTIDE SEQUENCE</scope>
    <source>
        <strain>Henan</strain>
    </source>
</reference>
<gene>
    <name evidence="2" type="ORF">CLF_103648</name>
</gene>